<name>A0A9R0K2C6_SPIOL</name>
<keyword evidence="1" id="KW-0732">Signal</keyword>
<gene>
    <name evidence="3" type="primary">LOC110795203</name>
</gene>
<dbReference type="SUPFAM" id="SSF53850">
    <property type="entry name" value="Periplasmic binding protein-like II"/>
    <property type="match status" value="1"/>
</dbReference>
<keyword evidence="2" id="KW-1185">Reference proteome</keyword>
<evidence type="ECO:0000313" key="2">
    <source>
        <dbReference type="Proteomes" id="UP000813463"/>
    </source>
</evidence>
<reference evidence="3" key="2">
    <citation type="submission" date="2025-08" db="UniProtKB">
        <authorList>
            <consortium name="RefSeq"/>
        </authorList>
    </citation>
    <scope>IDENTIFICATION</scope>
    <source>
        <tissue evidence="3">Leaf</tissue>
    </source>
</reference>
<evidence type="ECO:0000256" key="1">
    <source>
        <dbReference type="ARBA" id="ARBA00022729"/>
    </source>
</evidence>
<protein>
    <submittedName>
        <fullName evidence="3">Uncharacterized protein isoform X1</fullName>
    </submittedName>
</protein>
<reference evidence="2" key="1">
    <citation type="journal article" date="2021" name="Nat. Commun.">
        <title>Genomic analyses provide insights into spinach domestication and the genetic basis of agronomic traits.</title>
        <authorList>
            <person name="Cai X."/>
            <person name="Sun X."/>
            <person name="Xu C."/>
            <person name="Sun H."/>
            <person name="Wang X."/>
            <person name="Ge C."/>
            <person name="Zhang Z."/>
            <person name="Wang Q."/>
            <person name="Fei Z."/>
            <person name="Jiao C."/>
            <person name="Wang Q."/>
        </authorList>
    </citation>
    <scope>NUCLEOTIDE SEQUENCE [LARGE SCALE GENOMIC DNA]</scope>
    <source>
        <strain evidence="2">cv. Varoflay</strain>
    </source>
</reference>
<dbReference type="Proteomes" id="UP000813463">
    <property type="component" value="Chromosome 6"/>
</dbReference>
<dbReference type="GeneID" id="110795203"/>
<accession>A0A9R0K2C6</accession>
<proteinExistence type="predicted"/>
<sequence length="561" mass="62283">MALLPNGFDKLLPISSRMNLIEPPLNCVFPVSTCLRPVIAFRHSSVSFSRVKASSSRRRLDVHSSVSPASENRPWIEFPRAFIKASASSLILVALGIFTFSFSNKVNTRYALAAVDPAGRPTVQEESIDEGRDVQNVDDKQWVEEFENWKSKTYALTVPLRVVALQGSVPPAWIKDFILSQGKRLKLSVQFRGTLEDVFSELSRSLRKVDTSPKSAVTADLISVGDSWLDLMISKSIIEPVQMAEDHDWFKGLAVKWKVFLRRNNEGKIDPEGRIWAVPYRWGSMVIAYKKSKFDTLGLAPIEDWKDLWRPELAGRISMVDSPREVIGAVLKYMGASYNTSDISKEIPGGITAVQQNLALLAKQVLLFDSGNYLKAFSIGDAWVAVGWSSDIIPAARRMSNVAVIAPESGASLWADLWVCFFNAVPATTRCPPMEKSGGRIRGPSPLIHQWLDFCLQPARELPFKQGVFPGALPSALVNVPSEVIPKGAPKLVTNLISGIPPPEILSKCEFLEPLSEVALSDYERLISSMKKTDHGLLQQIFGSVFHATRMKLLSFEKRNT</sequence>
<dbReference type="Gene3D" id="3.40.190.10">
    <property type="entry name" value="Periplasmic binding protein-like II"/>
    <property type="match status" value="2"/>
</dbReference>
<evidence type="ECO:0000313" key="3">
    <source>
        <dbReference type="RefSeq" id="XP_021855880.2"/>
    </source>
</evidence>
<dbReference type="PANTHER" id="PTHR30222:SF17">
    <property type="entry name" value="SPERMIDINE_PUTRESCINE-BINDING PERIPLASMIC PROTEIN"/>
    <property type="match status" value="1"/>
</dbReference>
<dbReference type="PANTHER" id="PTHR30222">
    <property type="entry name" value="SPERMIDINE/PUTRESCINE-BINDING PERIPLASMIC PROTEIN"/>
    <property type="match status" value="1"/>
</dbReference>
<organism evidence="2 3">
    <name type="scientific">Spinacia oleracea</name>
    <name type="common">Spinach</name>
    <dbReference type="NCBI Taxonomy" id="3562"/>
    <lineage>
        <taxon>Eukaryota</taxon>
        <taxon>Viridiplantae</taxon>
        <taxon>Streptophyta</taxon>
        <taxon>Embryophyta</taxon>
        <taxon>Tracheophyta</taxon>
        <taxon>Spermatophyta</taxon>
        <taxon>Magnoliopsida</taxon>
        <taxon>eudicotyledons</taxon>
        <taxon>Gunneridae</taxon>
        <taxon>Pentapetalae</taxon>
        <taxon>Caryophyllales</taxon>
        <taxon>Chenopodiaceae</taxon>
        <taxon>Chenopodioideae</taxon>
        <taxon>Anserineae</taxon>
        <taxon>Spinacia</taxon>
    </lineage>
</organism>
<dbReference type="RefSeq" id="XP_021855880.2">
    <property type="nucleotide sequence ID" value="XM_022000188.2"/>
</dbReference>
<dbReference type="AlphaFoldDB" id="A0A9R0K2C6"/>
<dbReference type="CDD" id="cd13661">
    <property type="entry name" value="PBP2_PotD_PotF_like_1"/>
    <property type="match status" value="1"/>
</dbReference>
<dbReference type="Pfam" id="PF13343">
    <property type="entry name" value="SBP_bac_6"/>
    <property type="match status" value="1"/>
</dbReference>
<dbReference type="KEGG" id="soe:110795203"/>